<keyword evidence="1" id="KW-1185">Reference proteome</keyword>
<dbReference type="PANTHER" id="PTHR31328">
    <property type="entry name" value="BIOGENESIS OF LYSOSOME-RELATED ORGANELLES COMPLEX 1 SUBUNIT 6"/>
    <property type="match status" value="1"/>
</dbReference>
<dbReference type="PANTHER" id="PTHR31328:SF2">
    <property type="entry name" value="BIOGENESIS OF LYSOSOME-RELATED ORGANELLES COMPLEX 1 SUBUNIT 6"/>
    <property type="match status" value="1"/>
</dbReference>
<gene>
    <name evidence="2" type="primary">LOC107218852</name>
</gene>
<dbReference type="Pfam" id="PF14712">
    <property type="entry name" value="Snapin_Pallidin"/>
    <property type="match status" value="1"/>
</dbReference>
<dbReference type="GO" id="GO:0030133">
    <property type="term" value="C:transport vesicle"/>
    <property type="evidence" value="ECO:0007669"/>
    <property type="project" value="TreeGrafter"/>
</dbReference>
<proteinExistence type="predicted"/>
<name>A0A6J0BBQ9_NEOLC</name>
<reference evidence="2" key="1">
    <citation type="submission" date="2025-08" db="UniProtKB">
        <authorList>
            <consortium name="RefSeq"/>
        </authorList>
    </citation>
    <scope>IDENTIFICATION</scope>
    <source>
        <tissue evidence="2">Thorax and Abdomen</tissue>
    </source>
</reference>
<organism evidence="2">
    <name type="scientific">Neodiprion lecontei</name>
    <name type="common">Redheaded pine sawfly</name>
    <dbReference type="NCBI Taxonomy" id="441921"/>
    <lineage>
        <taxon>Eukaryota</taxon>
        <taxon>Metazoa</taxon>
        <taxon>Ecdysozoa</taxon>
        <taxon>Arthropoda</taxon>
        <taxon>Hexapoda</taxon>
        <taxon>Insecta</taxon>
        <taxon>Pterygota</taxon>
        <taxon>Neoptera</taxon>
        <taxon>Endopterygota</taxon>
        <taxon>Hymenoptera</taxon>
        <taxon>Tenthredinoidea</taxon>
        <taxon>Diprionidae</taxon>
        <taxon>Diprioninae</taxon>
        <taxon>Neodiprion</taxon>
    </lineage>
</organism>
<evidence type="ECO:0000313" key="2">
    <source>
        <dbReference type="RefSeq" id="XP_015512360.1"/>
    </source>
</evidence>
<dbReference type="Proteomes" id="UP000829291">
    <property type="component" value="Chromosome 4"/>
</dbReference>
<dbReference type="InParanoid" id="A0A6J0BBQ9"/>
<dbReference type="GO" id="GO:0031083">
    <property type="term" value="C:BLOC-1 complex"/>
    <property type="evidence" value="ECO:0007669"/>
    <property type="project" value="TreeGrafter"/>
</dbReference>
<dbReference type="OrthoDB" id="19659at2759"/>
<evidence type="ECO:0000313" key="1">
    <source>
        <dbReference type="Proteomes" id="UP000829291"/>
    </source>
</evidence>
<protein>
    <submittedName>
        <fullName evidence="2">Biogenesis of lysosome-related organelles complex 1 subunit 6</fullName>
    </submittedName>
</protein>
<dbReference type="KEGG" id="nlo:107218852"/>
<dbReference type="CTD" id="39315"/>
<accession>A0A6J0BBQ9</accession>
<dbReference type="InterPro" id="IPR028119">
    <property type="entry name" value="Snapin/Pallidin/Snn1"/>
</dbReference>
<dbReference type="RefSeq" id="XP_015512360.1">
    <property type="nucleotide sequence ID" value="XM_015656874.2"/>
</dbReference>
<dbReference type="AlphaFoldDB" id="A0A6J0BBQ9"/>
<dbReference type="FunCoup" id="A0A6J0BBQ9">
    <property type="interactions" value="518"/>
</dbReference>
<dbReference type="GeneID" id="107218852"/>
<sequence>MMTDIGEQAAVEVQPKIEQCESPNGIRVDFTQATVNLAQGLLEVYRPPLEQVKKELIELTNKQETLIGHMHGENAKLCQVQENLDINEMFTTIKIYQAKLANIKKDMTSVHERTNKLKKRATRFQQIREKEVLLKEQREQEISREHELIGKSSGS</sequence>